<feature type="non-terminal residue" evidence="1">
    <location>
        <position position="1"/>
    </location>
</feature>
<dbReference type="OMA" id="FNAFICH"/>
<dbReference type="STRING" id="225164.V3ZWZ8"/>
<dbReference type="KEGG" id="lgi:LOTGIDRAFT_107664"/>
<dbReference type="AlphaFoldDB" id="V3ZWZ8"/>
<name>V3ZWZ8_LOTGI</name>
<proteinExistence type="predicted"/>
<evidence type="ECO:0000313" key="1">
    <source>
        <dbReference type="EMBL" id="ESO85471.1"/>
    </source>
</evidence>
<organism evidence="1 2">
    <name type="scientific">Lottia gigantea</name>
    <name type="common">Giant owl limpet</name>
    <dbReference type="NCBI Taxonomy" id="225164"/>
    <lineage>
        <taxon>Eukaryota</taxon>
        <taxon>Metazoa</taxon>
        <taxon>Spiralia</taxon>
        <taxon>Lophotrochozoa</taxon>
        <taxon>Mollusca</taxon>
        <taxon>Gastropoda</taxon>
        <taxon>Patellogastropoda</taxon>
        <taxon>Lottioidea</taxon>
        <taxon>Lottiidae</taxon>
        <taxon>Lottia</taxon>
    </lineage>
</organism>
<dbReference type="HOGENOM" id="CLU_2378719_0_0_1"/>
<dbReference type="Proteomes" id="UP000030746">
    <property type="component" value="Unassembled WGS sequence"/>
</dbReference>
<dbReference type="PANTHER" id="PTHR33053">
    <property type="entry name" value="PROTEIN, PUTATIVE-RELATED"/>
    <property type="match status" value="1"/>
</dbReference>
<dbReference type="GeneID" id="20230249"/>
<dbReference type="CTD" id="20230249"/>
<evidence type="ECO:0000313" key="2">
    <source>
        <dbReference type="Proteomes" id="UP000030746"/>
    </source>
</evidence>
<sequence>FICDAPARAFVKQVKGHNAYHGCEKCSQNVVWKDKVTFPRTKSGFRNDESFVDLANPDHHSVSCVISPLLHLCMGMVSQFVGSDAFSSSRRDGCR</sequence>
<gene>
    <name evidence="1" type="ORF">LOTGIDRAFT_107664</name>
</gene>
<dbReference type="OrthoDB" id="10036512at2759"/>
<accession>V3ZWZ8</accession>
<reference evidence="1 2" key="1">
    <citation type="journal article" date="2013" name="Nature">
        <title>Insights into bilaterian evolution from three spiralian genomes.</title>
        <authorList>
            <person name="Simakov O."/>
            <person name="Marletaz F."/>
            <person name="Cho S.J."/>
            <person name="Edsinger-Gonzales E."/>
            <person name="Havlak P."/>
            <person name="Hellsten U."/>
            <person name="Kuo D.H."/>
            <person name="Larsson T."/>
            <person name="Lv J."/>
            <person name="Arendt D."/>
            <person name="Savage R."/>
            <person name="Osoegawa K."/>
            <person name="de Jong P."/>
            <person name="Grimwood J."/>
            <person name="Chapman J.A."/>
            <person name="Shapiro H."/>
            <person name="Aerts A."/>
            <person name="Otillar R.P."/>
            <person name="Terry A.Y."/>
            <person name="Boore J.L."/>
            <person name="Grigoriev I.V."/>
            <person name="Lindberg D.R."/>
            <person name="Seaver E.C."/>
            <person name="Weisblat D.A."/>
            <person name="Putnam N.H."/>
            <person name="Rokhsar D.S."/>
        </authorList>
    </citation>
    <scope>NUCLEOTIDE SEQUENCE [LARGE SCALE GENOMIC DNA]</scope>
</reference>
<dbReference type="EMBL" id="KB203274">
    <property type="protein sequence ID" value="ESO85471.1"/>
    <property type="molecule type" value="Genomic_DNA"/>
</dbReference>
<dbReference type="PANTHER" id="PTHR33053:SF24">
    <property type="entry name" value="TRANSPOSASE DOMAIN-CONTAINING PROTEIN"/>
    <property type="match status" value="1"/>
</dbReference>
<dbReference type="RefSeq" id="XP_009063717.1">
    <property type="nucleotide sequence ID" value="XM_009065469.1"/>
</dbReference>
<protein>
    <submittedName>
        <fullName evidence="1">Uncharacterized protein</fullName>
    </submittedName>
</protein>
<keyword evidence="2" id="KW-1185">Reference proteome</keyword>